<organism evidence="2 3">
    <name type="scientific">Phytohabitans houttuyneae</name>
    <dbReference type="NCBI Taxonomy" id="1076126"/>
    <lineage>
        <taxon>Bacteria</taxon>
        <taxon>Bacillati</taxon>
        <taxon>Actinomycetota</taxon>
        <taxon>Actinomycetes</taxon>
        <taxon>Micromonosporales</taxon>
        <taxon>Micromonosporaceae</taxon>
    </lineage>
</organism>
<dbReference type="AlphaFoldDB" id="A0A6V8KM72"/>
<reference evidence="2 3" key="1">
    <citation type="submission" date="2020-03" db="EMBL/GenBank/DDBJ databases">
        <title>Whole genome shotgun sequence of Phytohabitans houttuyneae NBRC 108639.</title>
        <authorList>
            <person name="Komaki H."/>
            <person name="Tamura T."/>
        </authorList>
    </citation>
    <scope>NUCLEOTIDE SEQUENCE [LARGE SCALE GENOMIC DNA]</scope>
    <source>
        <strain evidence="2 3">NBRC 108639</strain>
    </source>
</reference>
<sequence length="173" mass="18002">MWLALCVVLLAAGGGALAVPLVRAATSGEPAVTQSRQLLACVERPGDTYCQRLADDRAARGPLSNIDRDTAIRFAQRLRAAFEDELGAQCRTELESCVFAVPPTAETLRAALIEAGFTGPVVRPTRLYDPAPFGTIVYGVRAGAGCLVGWVEGGVGAGPQATGRRSDGTCLSA</sequence>
<evidence type="ECO:0000313" key="2">
    <source>
        <dbReference type="EMBL" id="GFJ86282.1"/>
    </source>
</evidence>
<feature type="chain" id="PRO_5038950628" evidence="1">
    <location>
        <begin position="19"/>
        <end position="173"/>
    </location>
</feature>
<proteinExistence type="predicted"/>
<comment type="caution">
    <text evidence="2">The sequence shown here is derived from an EMBL/GenBank/DDBJ whole genome shotgun (WGS) entry which is preliminary data.</text>
</comment>
<feature type="signal peptide" evidence="1">
    <location>
        <begin position="1"/>
        <end position="18"/>
    </location>
</feature>
<keyword evidence="3" id="KW-1185">Reference proteome</keyword>
<dbReference type="Proteomes" id="UP000482800">
    <property type="component" value="Unassembled WGS sequence"/>
</dbReference>
<evidence type="ECO:0000256" key="1">
    <source>
        <dbReference type="SAM" id="SignalP"/>
    </source>
</evidence>
<accession>A0A6V8KM72</accession>
<evidence type="ECO:0000313" key="3">
    <source>
        <dbReference type="Proteomes" id="UP000482800"/>
    </source>
</evidence>
<name>A0A6V8KM72_9ACTN</name>
<protein>
    <submittedName>
        <fullName evidence="2">Uncharacterized protein</fullName>
    </submittedName>
</protein>
<keyword evidence="1" id="KW-0732">Signal</keyword>
<dbReference type="EMBL" id="BLPF01000005">
    <property type="protein sequence ID" value="GFJ86282.1"/>
    <property type="molecule type" value="Genomic_DNA"/>
</dbReference>
<gene>
    <name evidence="2" type="ORF">Phou_104620</name>
</gene>
<reference evidence="2 3" key="2">
    <citation type="submission" date="2020-03" db="EMBL/GenBank/DDBJ databases">
        <authorList>
            <person name="Ichikawa N."/>
            <person name="Kimura A."/>
            <person name="Kitahashi Y."/>
            <person name="Uohara A."/>
        </authorList>
    </citation>
    <scope>NUCLEOTIDE SEQUENCE [LARGE SCALE GENOMIC DNA]</scope>
    <source>
        <strain evidence="2 3">NBRC 108639</strain>
    </source>
</reference>